<feature type="domain" description="Exoribonuclease phosphorolytic" evidence="7">
    <location>
        <begin position="12"/>
        <end position="126"/>
    </location>
</feature>
<evidence type="ECO:0000313" key="9">
    <source>
        <dbReference type="EMBL" id="GBN22460.1"/>
    </source>
</evidence>
<gene>
    <name evidence="9" type="primary">Exosc5</name>
    <name evidence="9" type="ORF">AVEN_167934_1</name>
</gene>
<dbReference type="InterPro" id="IPR036345">
    <property type="entry name" value="ExoRNase_PH_dom2_sf"/>
</dbReference>
<evidence type="ECO:0000256" key="3">
    <source>
        <dbReference type="ARBA" id="ARBA00022552"/>
    </source>
</evidence>
<keyword evidence="4" id="KW-0271">Exosome</keyword>
<feature type="transmembrane region" description="Helical" evidence="6">
    <location>
        <begin position="288"/>
        <end position="307"/>
    </location>
</feature>
<dbReference type="GO" id="GO:0034475">
    <property type="term" value="P:U4 snRNA 3'-end processing"/>
    <property type="evidence" value="ECO:0007669"/>
    <property type="project" value="TreeGrafter"/>
</dbReference>
<dbReference type="InterPro" id="IPR050080">
    <property type="entry name" value="RNase_PH"/>
</dbReference>
<dbReference type="InterPro" id="IPR036691">
    <property type="entry name" value="Endo/exonu/phosph_ase_sf"/>
</dbReference>
<dbReference type="GO" id="GO:0005730">
    <property type="term" value="C:nucleolus"/>
    <property type="evidence" value="ECO:0007669"/>
    <property type="project" value="TreeGrafter"/>
</dbReference>
<comment type="similarity">
    <text evidence="2">Belongs to the RNase PH family.</text>
</comment>
<feature type="domain" description="Endonuclease/exonuclease/phosphatase" evidence="8">
    <location>
        <begin position="218"/>
        <end position="288"/>
    </location>
</feature>
<dbReference type="InterPro" id="IPR001247">
    <property type="entry name" value="ExoRNase_PH_dom1"/>
</dbReference>
<comment type="caution">
    <text evidence="9">The sequence shown here is derived from an EMBL/GenBank/DDBJ whole genome shotgun (WGS) entry which is preliminary data.</text>
</comment>
<dbReference type="InterPro" id="IPR027408">
    <property type="entry name" value="PNPase/RNase_PH_dom_sf"/>
</dbReference>
<dbReference type="OrthoDB" id="27298at2759"/>
<dbReference type="SUPFAM" id="SSF54211">
    <property type="entry name" value="Ribosomal protein S5 domain 2-like"/>
    <property type="match status" value="1"/>
</dbReference>
<sequence length="310" mass="34112">MSIQNEVNMHAVEFKNLSRSDGSAIISSGETAVQASVYGPYEIKVSKELCDKAVVEVSFLSKVHSIDINERFIEFFIRNAVESVIITSMHPRTSINIAIQEITNSGNLLACCVNAACLALLDAGVPMRGLVAAASIAFVDDKLVSFPSVKEIKNAQRISTICFESPGQNIVGIKNSSFISSDELKKIIEVARKSCEDLFQFYRDACSKKGFFSATWFYSLINQISQPNIIVGDFNIKHPALDSSYFRTGADDFLAWMIEKDLNILKTCIPTHLTATSSSMLDLSITSSLAMILIPHFSLMPISIAIISRF</sequence>
<keyword evidence="6" id="KW-0812">Transmembrane</keyword>
<dbReference type="GO" id="GO:0003824">
    <property type="term" value="F:catalytic activity"/>
    <property type="evidence" value="ECO:0007669"/>
    <property type="project" value="InterPro"/>
</dbReference>
<evidence type="ECO:0000256" key="5">
    <source>
        <dbReference type="ARBA" id="ARBA00023242"/>
    </source>
</evidence>
<accession>A0A4Y2M7Q9</accession>
<keyword evidence="5" id="KW-0539">Nucleus</keyword>
<evidence type="ECO:0000256" key="1">
    <source>
        <dbReference type="ARBA" id="ARBA00004123"/>
    </source>
</evidence>
<dbReference type="PANTHER" id="PTHR11953:SF1">
    <property type="entry name" value="EXOSOME COMPLEX COMPONENT RRP46"/>
    <property type="match status" value="1"/>
</dbReference>
<dbReference type="InterPro" id="IPR005135">
    <property type="entry name" value="Endo/exonuclease/phosphatase"/>
</dbReference>
<protein>
    <submittedName>
        <fullName evidence="9">Exosome complex component RRP46</fullName>
    </submittedName>
</protein>
<dbReference type="PANTHER" id="PTHR11953">
    <property type="entry name" value="EXOSOME COMPLEX COMPONENT"/>
    <property type="match status" value="1"/>
</dbReference>
<dbReference type="GO" id="GO:0071051">
    <property type="term" value="P:poly(A)-dependent snoRNA 3'-end processing"/>
    <property type="evidence" value="ECO:0007669"/>
    <property type="project" value="TreeGrafter"/>
</dbReference>
<dbReference type="GO" id="GO:0000176">
    <property type="term" value="C:nuclear exosome (RNase complex)"/>
    <property type="evidence" value="ECO:0007669"/>
    <property type="project" value="TreeGrafter"/>
</dbReference>
<proteinExistence type="inferred from homology"/>
<evidence type="ECO:0000259" key="8">
    <source>
        <dbReference type="Pfam" id="PF14529"/>
    </source>
</evidence>
<dbReference type="SUPFAM" id="SSF55666">
    <property type="entry name" value="Ribonuclease PH domain 2-like"/>
    <property type="match status" value="1"/>
</dbReference>
<dbReference type="GO" id="GO:0003723">
    <property type="term" value="F:RNA binding"/>
    <property type="evidence" value="ECO:0007669"/>
    <property type="project" value="TreeGrafter"/>
</dbReference>
<keyword evidence="6" id="KW-0472">Membrane</keyword>
<evidence type="ECO:0000256" key="2">
    <source>
        <dbReference type="ARBA" id="ARBA00006678"/>
    </source>
</evidence>
<evidence type="ECO:0000256" key="4">
    <source>
        <dbReference type="ARBA" id="ARBA00022835"/>
    </source>
</evidence>
<dbReference type="Proteomes" id="UP000499080">
    <property type="component" value="Unassembled WGS sequence"/>
</dbReference>
<dbReference type="AlphaFoldDB" id="A0A4Y2M7Q9"/>
<name>A0A4Y2M7Q9_ARAVE</name>
<dbReference type="InterPro" id="IPR020568">
    <property type="entry name" value="Ribosomal_Su5_D2-typ_SF"/>
</dbReference>
<organism evidence="9 10">
    <name type="scientific">Araneus ventricosus</name>
    <name type="common">Orbweaver spider</name>
    <name type="synonym">Epeira ventricosa</name>
    <dbReference type="NCBI Taxonomy" id="182803"/>
    <lineage>
        <taxon>Eukaryota</taxon>
        <taxon>Metazoa</taxon>
        <taxon>Ecdysozoa</taxon>
        <taxon>Arthropoda</taxon>
        <taxon>Chelicerata</taxon>
        <taxon>Arachnida</taxon>
        <taxon>Araneae</taxon>
        <taxon>Araneomorphae</taxon>
        <taxon>Entelegynae</taxon>
        <taxon>Araneoidea</taxon>
        <taxon>Araneidae</taxon>
        <taxon>Araneus</taxon>
    </lineage>
</organism>
<dbReference type="Gene3D" id="3.30.230.70">
    <property type="entry name" value="GHMP Kinase, N-terminal domain"/>
    <property type="match status" value="1"/>
</dbReference>
<evidence type="ECO:0000259" key="7">
    <source>
        <dbReference type="Pfam" id="PF01138"/>
    </source>
</evidence>
<dbReference type="Pfam" id="PF01138">
    <property type="entry name" value="RNase_PH"/>
    <property type="match status" value="1"/>
</dbReference>
<keyword evidence="10" id="KW-1185">Reference proteome</keyword>
<evidence type="ECO:0000256" key="6">
    <source>
        <dbReference type="SAM" id="Phobius"/>
    </source>
</evidence>
<keyword evidence="3" id="KW-0698">rRNA processing</keyword>
<dbReference type="GO" id="GO:0006364">
    <property type="term" value="P:rRNA processing"/>
    <property type="evidence" value="ECO:0007669"/>
    <property type="project" value="UniProtKB-KW"/>
</dbReference>
<dbReference type="GO" id="GO:0016075">
    <property type="term" value="P:rRNA catabolic process"/>
    <property type="evidence" value="ECO:0007669"/>
    <property type="project" value="TreeGrafter"/>
</dbReference>
<dbReference type="SUPFAM" id="SSF56219">
    <property type="entry name" value="DNase I-like"/>
    <property type="match status" value="1"/>
</dbReference>
<reference evidence="9 10" key="1">
    <citation type="journal article" date="2019" name="Sci. Rep.">
        <title>Orb-weaving spider Araneus ventricosus genome elucidates the spidroin gene catalogue.</title>
        <authorList>
            <person name="Kono N."/>
            <person name="Nakamura H."/>
            <person name="Ohtoshi R."/>
            <person name="Moran D.A.P."/>
            <person name="Shinohara A."/>
            <person name="Yoshida Y."/>
            <person name="Fujiwara M."/>
            <person name="Mori M."/>
            <person name="Tomita M."/>
            <person name="Arakawa K."/>
        </authorList>
    </citation>
    <scope>NUCLEOTIDE SEQUENCE [LARGE SCALE GENOMIC DNA]</scope>
</reference>
<comment type="subcellular location">
    <subcellularLocation>
        <location evidence="1">Nucleus</location>
    </subcellularLocation>
</comment>
<dbReference type="GO" id="GO:0000177">
    <property type="term" value="C:cytoplasmic exosome (RNase complex)"/>
    <property type="evidence" value="ECO:0007669"/>
    <property type="project" value="TreeGrafter"/>
</dbReference>
<evidence type="ECO:0000313" key="10">
    <source>
        <dbReference type="Proteomes" id="UP000499080"/>
    </source>
</evidence>
<dbReference type="EMBL" id="BGPR01006868">
    <property type="protein sequence ID" value="GBN22460.1"/>
    <property type="molecule type" value="Genomic_DNA"/>
</dbReference>
<dbReference type="Pfam" id="PF14529">
    <property type="entry name" value="Exo_endo_phos_2"/>
    <property type="match status" value="1"/>
</dbReference>
<dbReference type="CDD" id="cd11372">
    <property type="entry name" value="RNase_PH_RRP46"/>
    <property type="match status" value="1"/>
</dbReference>
<keyword evidence="6" id="KW-1133">Transmembrane helix</keyword>
<dbReference type="GO" id="GO:0071028">
    <property type="term" value="P:nuclear mRNA surveillance"/>
    <property type="evidence" value="ECO:0007669"/>
    <property type="project" value="TreeGrafter"/>
</dbReference>